<evidence type="ECO:0000256" key="4">
    <source>
        <dbReference type="SAM" id="Phobius"/>
    </source>
</evidence>
<dbReference type="PANTHER" id="PTHR10142:SF0">
    <property type="entry name" value="DNA REPAIR PROTEIN COMPLEMENTING XP-A CELLS"/>
    <property type="match status" value="1"/>
</dbReference>
<sequence length="128" mass="15680">MHGSMKLYLRLQVENRSLEVHGSEEAIEEKREQREESQLKRKKKAFDKKVKHCEWKFAVVYTEKRIFLIHIHMVQKFIMKMTMFTLKHAHRVDIELNLKRCSSVSVRRKDFFVILYIILYFHFVFFSL</sequence>
<evidence type="ECO:0000256" key="3">
    <source>
        <dbReference type="ARBA" id="ARBA00023242"/>
    </source>
</evidence>
<dbReference type="GO" id="GO:0000110">
    <property type="term" value="C:nucleotide-excision repair factor 1 complex"/>
    <property type="evidence" value="ECO:0007669"/>
    <property type="project" value="TreeGrafter"/>
</dbReference>
<reference evidence="5 6" key="1">
    <citation type="submission" date="2024-04" db="EMBL/GenBank/DDBJ databases">
        <authorList>
            <person name="Rising A."/>
            <person name="Reimegard J."/>
            <person name="Sonavane S."/>
            <person name="Akerstrom W."/>
            <person name="Nylinder S."/>
            <person name="Hedman E."/>
            <person name="Kallberg Y."/>
        </authorList>
    </citation>
    <scope>NUCLEOTIDE SEQUENCE [LARGE SCALE GENOMIC DNA]</scope>
</reference>
<keyword evidence="4" id="KW-0812">Transmembrane</keyword>
<dbReference type="GO" id="GO:0000715">
    <property type="term" value="P:nucleotide-excision repair, DNA damage recognition"/>
    <property type="evidence" value="ECO:0007669"/>
    <property type="project" value="TreeGrafter"/>
</dbReference>
<keyword evidence="6" id="KW-1185">Reference proteome</keyword>
<keyword evidence="4" id="KW-0472">Membrane</keyword>
<dbReference type="GO" id="GO:0003684">
    <property type="term" value="F:damaged DNA binding"/>
    <property type="evidence" value="ECO:0007669"/>
    <property type="project" value="InterPro"/>
</dbReference>
<protein>
    <recommendedName>
        <fullName evidence="7">Transmembrane protein</fullName>
    </recommendedName>
</protein>
<evidence type="ECO:0000313" key="5">
    <source>
        <dbReference type="EMBL" id="CAL1298136.1"/>
    </source>
</evidence>
<dbReference type="GO" id="GO:0006284">
    <property type="term" value="P:base-excision repair"/>
    <property type="evidence" value="ECO:0007669"/>
    <property type="project" value="TreeGrafter"/>
</dbReference>
<comment type="caution">
    <text evidence="5">The sequence shown here is derived from an EMBL/GenBank/DDBJ whole genome shotgun (WGS) entry which is preliminary data.</text>
</comment>
<feature type="transmembrane region" description="Helical" evidence="4">
    <location>
        <begin position="110"/>
        <end position="127"/>
    </location>
</feature>
<comment type="subcellular location">
    <subcellularLocation>
        <location evidence="1">Nucleus</location>
    </subcellularLocation>
</comment>
<dbReference type="InterPro" id="IPR037129">
    <property type="entry name" value="XPA_sf"/>
</dbReference>
<evidence type="ECO:0000313" key="6">
    <source>
        <dbReference type="Proteomes" id="UP001497382"/>
    </source>
</evidence>
<dbReference type="Gene3D" id="3.90.530.10">
    <property type="entry name" value="XPA C-terminal domain"/>
    <property type="match status" value="1"/>
</dbReference>
<dbReference type="Proteomes" id="UP001497382">
    <property type="component" value="Unassembled WGS sequence"/>
</dbReference>
<dbReference type="InterPro" id="IPR000465">
    <property type="entry name" value="XPA/RAD14"/>
</dbReference>
<dbReference type="GO" id="GO:1901255">
    <property type="term" value="P:nucleotide-excision repair involved in interstrand cross-link repair"/>
    <property type="evidence" value="ECO:0007669"/>
    <property type="project" value="TreeGrafter"/>
</dbReference>
<dbReference type="PANTHER" id="PTHR10142">
    <property type="entry name" value="DNA REPAIR PROTEIN COMPLEMENTING XP-A CELLS"/>
    <property type="match status" value="1"/>
</dbReference>
<name>A0AAV2BPB1_9ARAC</name>
<evidence type="ECO:0008006" key="7">
    <source>
        <dbReference type="Google" id="ProtNLM"/>
    </source>
</evidence>
<proteinExistence type="predicted"/>
<organism evidence="5 6">
    <name type="scientific">Larinioides sclopetarius</name>
    <dbReference type="NCBI Taxonomy" id="280406"/>
    <lineage>
        <taxon>Eukaryota</taxon>
        <taxon>Metazoa</taxon>
        <taxon>Ecdysozoa</taxon>
        <taxon>Arthropoda</taxon>
        <taxon>Chelicerata</taxon>
        <taxon>Arachnida</taxon>
        <taxon>Araneae</taxon>
        <taxon>Araneomorphae</taxon>
        <taxon>Entelegynae</taxon>
        <taxon>Araneoidea</taxon>
        <taxon>Araneidae</taxon>
        <taxon>Larinioides</taxon>
    </lineage>
</organism>
<dbReference type="InterPro" id="IPR009061">
    <property type="entry name" value="DNA-bd_dom_put_sf"/>
</dbReference>
<dbReference type="EMBL" id="CAXIEN010000455">
    <property type="protein sequence ID" value="CAL1298136.1"/>
    <property type="molecule type" value="Genomic_DNA"/>
</dbReference>
<dbReference type="SUPFAM" id="SSF46955">
    <property type="entry name" value="Putative DNA-binding domain"/>
    <property type="match status" value="1"/>
</dbReference>
<accession>A0AAV2BPB1</accession>
<dbReference type="AlphaFoldDB" id="A0AAV2BPB1"/>
<evidence type="ECO:0000256" key="2">
    <source>
        <dbReference type="ARBA" id="ARBA00022833"/>
    </source>
</evidence>
<gene>
    <name evidence="5" type="ORF">LARSCL_LOCUS20718</name>
</gene>
<keyword evidence="2" id="KW-0862">Zinc</keyword>
<keyword evidence="4" id="KW-1133">Transmembrane helix</keyword>
<evidence type="ECO:0000256" key="1">
    <source>
        <dbReference type="ARBA" id="ARBA00004123"/>
    </source>
</evidence>
<dbReference type="GO" id="GO:0070914">
    <property type="term" value="P:UV-damage excision repair"/>
    <property type="evidence" value="ECO:0007669"/>
    <property type="project" value="TreeGrafter"/>
</dbReference>
<keyword evidence="3" id="KW-0539">Nucleus</keyword>